<gene>
    <name evidence="1" type="ORF">PQBR57_0284</name>
</gene>
<reference evidence="1" key="2">
    <citation type="submission" date="2015-06" db="EMBL/GenBank/DDBJ databases">
        <title>Environmentally co-occuring mercury resistance plasmids are genetically and phenotypically diverse and confer variable context-dependent fitness effects.</title>
        <authorList>
            <person name="Hall J.P.J."/>
            <person name="Harrison E."/>
            <person name="Lilley A.K."/>
            <person name="Paterson S."/>
            <person name="Spiers A.J."/>
            <person name="Brockhurst M.A."/>
        </authorList>
    </citation>
    <scope>NUCLEOTIDE SEQUENCE [LARGE SCALE GENOMIC DNA]</scope>
    <source>
        <strain evidence="1">SBW25</strain>
        <plasmid evidence="1">pQBR57</plasmid>
    </source>
</reference>
<keyword evidence="1" id="KW-0614">Plasmid</keyword>
<proteinExistence type="predicted"/>
<dbReference type="RefSeq" id="WP_192963411.1">
    <property type="nucleotide sequence ID" value="NZ_LN713926.1"/>
</dbReference>
<evidence type="ECO:0000313" key="1">
    <source>
        <dbReference type="EMBL" id="CEK42237.1"/>
    </source>
</evidence>
<organism evidence="1">
    <name type="scientific">Pseudomonas fluorescens (strain SBW25)</name>
    <dbReference type="NCBI Taxonomy" id="216595"/>
    <lineage>
        <taxon>Bacteria</taxon>
        <taxon>Pseudomonadati</taxon>
        <taxon>Pseudomonadota</taxon>
        <taxon>Gammaproteobacteria</taxon>
        <taxon>Pseudomonadales</taxon>
        <taxon>Pseudomonadaceae</taxon>
        <taxon>Pseudomonas</taxon>
    </lineage>
</organism>
<protein>
    <submittedName>
        <fullName evidence="1">Uncharacterized protein</fullName>
    </submittedName>
</protein>
<reference evidence="1" key="1">
    <citation type="submission" date="2014-12" db="EMBL/GenBank/DDBJ databases">
        <authorList>
            <person name="Hall J."/>
        </authorList>
    </citation>
    <scope>NUCLEOTIDE SEQUENCE [LARGE SCALE GENOMIC DNA]</scope>
    <source>
        <strain evidence="1">SBW25</strain>
        <plasmid evidence="1">pQBR57</plasmid>
    </source>
</reference>
<name>A0A0G4E5I2_PSEFS</name>
<sequence>MKRKTINNWKIVPTTGNTVSLIGEVDGQVIQTSPIAQAKPGEVRTQNTHYVLGEKMPGVWEIQLDMRRPSQSENLRKNGVL</sequence>
<accession>A0A0G4E5I2</accession>
<dbReference type="AlphaFoldDB" id="A0A0G4E5I2"/>
<dbReference type="EMBL" id="LN713926">
    <property type="protein sequence ID" value="CEK42237.1"/>
    <property type="molecule type" value="Genomic_DNA"/>
</dbReference>
<geneLocation type="plasmid" evidence="1">
    <name>pQBR57</name>
</geneLocation>